<reference evidence="2 3" key="1">
    <citation type="journal article" date="2009" name="PLoS Genet.">
        <title>Alliance of proteomics and genomics to unravel the specificities of Sahara bacterium Deinococcus deserti.</title>
        <authorList>
            <person name="de Groot A."/>
            <person name="Dulermo R."/>
            <person name="Ortet P."/>
            <person name="Blanchard L."/>
            <person name="Guerin P."/>
            <person name="Fernandez B."/>
            <person name="Vacherie B."/>
            <person name="Dossat C."/>
            <person name="Jolivet E."/>
            <person name="Siguier P."/>
            <person name="Chandler M."/>
            <person name="Barakat M."/>
            <person name="Dedieu A."/>
            <person name="Barbe V."/>
            <person name="Heulin T."/>
            <person name="Sommer S."/>
            <person name="Achouak W."/>
            <person name="Armengaud J."/>
        </authorList>
    </citation>
    <scope>NUCLEOTIDE SEQUENCE [LARGE SCALE GENOMIC DNA]</scope>
    <source>
        <strain evidence="3">DSM 17065 / CIP 109153 / LMG 22923 / VCD115</strain>
        <plasmid evidence="3">pDeide2</plasmid>
    </source>
</reference>
<dbReference type="InterPro" id="IPR000073">
    <property type="entry name" value="AB_hydrolase_1"/>
</dbReference>
<dbReference type="OrthoDB" id="9805423at2"/>
<dbReference type="GO" id="GO:0046503">
    <property type="term" value="P:glycerolipid catabolic process"/>
    <property type="evidence" value="ECO:0007669"/>
    <property type="project" value="TreeGrafter"/>
</dbReference>
<dbReference type="HOGENOM" id="CLU_020336_50_2_0"/>
<organism evidence="2 3">
    <name type="scientific">Deinococcus deserti (strain DSM 17065 / CIP 109153 / LMG 22923 / VCD115)</name>
    <dbReference type="NCBI Taxonomy" id="546414"/>
    <lineage>
        <taxon>Bacteria</taxon>
        <taxon>Thermotogati</taxon>
        <taxon>Deinococcota</taxon>
        <taxon>Deinococci</taxon>
        <taxon>Deinococcales</taxon>
        <taxon>Deinococcaceae</taxon>
        <taxon>Deinococcus</taxon>
    </lineage>
</organism>
<accession>C1D388</accession>
<evidence type="ECO:0000313" key="2">
    <source>
        <dbReference type="EMBL" id="ACO47877.1"/>
    </source>
</evidence>
<dbReference type="RefSeq" id="WP_012695347.1">
    <property type="nucleotide sequence ID" value="NC_012529.1"/>
</dbReference>
<proteinExistence type="predicted"/>
<dbReference type="PANTHER" id="PTHR43433:SF5">
    <property type="entry name" value="AB HYDROLASE-1 DOMAIN-CONTAINING PROTEIN"/>
    <property type="match status" value="1"/>
</dbReference>
<dbReference type="PANTHER" id="PTHR43433">
    <property type="entry name" value="HYDROLASE, ALPHA/BETA FOLD FAMILY PROTEIN"/>
    <property type="match status" value="1"/>
</dbReference>
<keyword evidence="2" id="KW-0614">Plasmid</keyword>
<keyword evidence="3" id="KW-1185">Reference proteome</keyword>
<sequence length="274" mass="29592">MPAFAPPKTLKIQGRTVAYSEMTPPEPQGTVLFLPGLGGTRLTWRSQLPVFGRRYRALSVDHRDTGASDPAPDDYTTAEQADDAAALLRALDAAPAHVVGLSMGGFVALNLAVRHPELLRSLTLVATSAGGETHVKPDPAGREALRPDFSLSAGEWALRSTRLITAPGWMDANTRLHAGIAAGADEYPLTPEVHARQFRSTKTHDVTGDLSRLDLPTLVIHGDADPLVRYENGEHLARSIPGAQFITYAGTGHLPPLERYEDFNRDVLAFLDAH</sequence>
<dbReference type="EMBL" id="CP001116">
    <property type="protein sequence ID" value="ACO47877.1"/>
    <property type="molecule type" value="Genomic_DNA"/>
</dbReference>
<dbReference type="KEGG" id="ddr:Deide_2p02080"/>
<dbReference type="InterPro" id="IPR050471">
    <property type="entry name" value="AB_hydrolase"/>
</dbReference>
<gene>
    <name evidence="2" type="ordered locus">Deide_2p02080</name>
</gene>
<geneLocation type="plasmid" evidence="3">
    <name>pDeide2</name>
</geneLocation>
<keyword evidence="2" id="KW-0378">Hydrolase</keyword>
<dbReference type="SUPFAM" id="SSF53474">
    <property type="entry name" value="alpha/beta-Hydrolases"/>
    <property type="match status" value="1"/>
</dbReference>
<dbReference type="PRINTS" id="PR00111">
    <property type="entry name" value="ABHYDROLASE"/>
</dbReference>
<name>C1D388_DEIDV</name>
<dbReference type="GO" id="GO:0004806">
    <property type="term" value="F:triacylglycerol lipase activity"/>
    <property type="evidence" value="ECO:0007669"/>
    <property type="project" value="TreeGrafter"/>
</dbReference>
<dbReference type="InterPro" id="IPR029058">
    <property type="entry name" value="AB_hydrolase_fold"/>
</dbReference>
<dbReference type="Gene3D" id="3.40.50.1820">
    <property type="entry name" value="alpha/beta hydrolase"/>
    <property type="match status" value="1"/>
</dbReference>
<protein>
    <submittedName>
        <fullName evidence="2">Putative alpha/beta hydrolase fold protein</fullName>
    </submittedName>
</protein>
<dbReference type="AlphaFoldDB" id="C1D388"/>
<dbReference type="Proteomes" id="UP000002208">
    <property type="component" value="Plasmid 2"/>
</dbReference>
<evidence type="ECO:0000313" key="3">
    <source>
        <dbReference type="Proteomes" id="UP000002208"/>
    </source>
</evidence>
<feature type="domain" description="AB hydrolase-1" evidence="1">
    <location>
        <begin position="31"/>
        <end position="264"/>
    </location>
</feature>
<dbReference type="Pfam" id="PF12697">
    <property type="entry name" value="Abhydrolase_6"/>
    <property type="match status" value="1"/>
</dbReference>
<evidence type="ECO:0000259" key="1">
    <source>
        <dbReference type="Pfam" id="PF12697"/>
    </source>
</evidence>